<organism evidence="2 3">
    <name type="scientific">Marinobacter vulgaris</name>
    <dbReference type="NCBI Taxonomy" id="1928331"/>
    <lineage>
        <taxon>Bacteria</taxon>
        <taxon>Pseudomonadati</taxon>
        <taxon>Pseudomonadota</taxon>
        <taxon>Gammaproteobacteria</taxon>
        <taxon>Pseudomonadales</taxon>
        <taxon>Marinobacteraceae</taxon>
        <taxon>Marinobacter</taxon>
    </lineage>
</organism>
<evidence type="ECO:0000313" key="2">
    <source>
        <dbReference type="EMBL" id="PXX93524.1"/>
    </source>
</evidence>
<comment type="caution">
    <text evidence="2">The sequence shown here is derived from an EMBL/GenBank/DDBJ whole genome shotgun (WGS) entry which is preliminary data.</text>
</comment>
<dbReference type="SUPFAM" id="SSF53850">
    <property type="entry name" value="Periplasmic binding protein-like II"/>
    <property type="match status" value="1"/>
</dbReference>
<dbReference type="EMBL" id="QFWX01000001">
    <property type="protein sequence ID" value="PXX93524.1"/>
    <property type="molecule type" value="Genomic_DNA"/>
</dbReference>
<dbReference type="Gene3D" id="3.40.190.10">
    <property type="entry name" value="Periplasmic binding protein-like II"/>
    <property type="match status" value="2"/>
</dbReference>
<protein>
    <submittedName>
        <fullName evidence="2">ABC transporter substrate-binding protein</fullName>
    </submittedName>
</protein>
<dbReference type="AlphaFoldDB" id="A0A2V3ZPT3"/>
<sequence length="347" mass="37712">MNQQRITTPASDRYAARSPFSWLAIPVLLLVFIVAELTHASDAGDSGDKSPAPLPVLSVSVLQFGTAHWELDHILHRGLDRQQGYRLELKLVANLPASRLAVTSGSVNGAVADLLWAQSRFQAGTPYLYVPFSSQIGDIVVAEEAPIRSVADLAGKRIGVAGGPDSKGWILLQKVAGQQGVSLDDAAAVQFAAPPLLSQALKRGQVDAIVTYWHFAARLRGEGGWRSAFGMADLLTAMDLDRNLPVLGYVFPAGWAEDHRPLMDRFAASLSRAKTELAEDDSHWQRLRPLMGKPDEGVFQALKDGFIAGTPAPLSDQRIADLHRLLELTGADSDNLMPAHLFYRRQP</sequence>
<dbReference type="Pfam" id="PF09084">
    <property type="entry name" value="NMT1"/>
    <property type="match status" value="1"/>
</dbReference>
<reference evidence="2 3" key="2">
    <citation type="submission" date="2018-06" db="EMBL/GenBank/DDBJ databases">
        <title>Marinobactersediminissp. nov, a moderately halophilic bacterium isolated from marine solar saltern.</title>
        <authorList>
            <person name="Zhang Y."/>
        </authorList>
    </citation>
    <scope>NUCLEOTIDE SEQUENCE [LARGE SCALE GENOMIC DNA]</scope>
    <source>
        <strain evidence="2 3">F01</strain>
    </source>
</reference>
<accession>A0A2V3ZPT3</accession>
<reference evidence="3" key="1">
    <citation type="submission" date="2018-05" db="EMBL/GenBank/DDBJ databases">
        <authorList>
            <person name="Lu D."/>
        </authorList>
    </citation>
    <scope>NUCLEOTIDE SEQUENCE [LARGE SCALE GENOMIC DNA]</scope>
    <source>
        <strain evidence="3">F01</strain>
    </source>
</reference>
<dbReference type="InterPro" id="IPR015168">
    <property type="entry name" value="SsuA/THI5"/>
</dbReference>
<evidence type="ECO:0000259" key="1">
    <source>
        <dbReference type="Pfam" id="PF09084"/>
    </source>
</evidence>
<dbReference type="OrthoDB" id="5621714at2"/>
<gene>
    <name evidence="2" type="ORF">DIT71_01615</name>
</gene>
<proteinExistence type="predicted"/>
<evidence type="ECO:0000313" key="3">
    <source>
        <dbReference type="Proteomes" id="UP000253987"/>
    </source>
</evidence>
<dbReference type="Proteomes" id="UP000253987">
    <property type="component" value="Unassembled WGS sequence"/>
</dbReference>
<dbReference type="PANTHER" id="PTHR30024">
    <property type="entry name" value="ALIPHATIC SULFONATES-BINDING PROTEIN-RELATED"/>
    <property type="match status" value="1"/>
</dbReference>
<feature type="domain" description="SsuA/THI5-like" evidence="1">
    <location>
        <begin position="135"/>
        <end position="275"/>
    </location>
</feature>
<name>A0A2V3ZPT3_9GAMM</name>
<keyword evidence="3" id="KW-1185">Reference proteome</keyword>
<dbReference type="PANTHER" id="PTHR30024:SF48">
    <property type="entry name" value="ABC TRANSPORTER SUBSTRATE-BINDING PROTEIN"/>
    <property type="match status" value="1"/>
</dbReference>